<feature type="transmembrane region" description="Helical" evidence="1">
    <location>
        <begin position="208"/>
        <end position="226"/>
    </location>
</feature>
<proteinExistence type="predicted"/>
<feature type="transmembrane region" description="Helical" evidence="1">
    <location>
        <begin position="165"/>
        <end position="188"/>
    </location>
</feature>
<protein>
    <recommendedName>
        <fullName evidence="2">DUF6533 domain-containing protein</fullName>
    </recommendedName>
</protein>
<organism evidence="3 4">
    <name type="scientific">Mycena sanguinolenta</name>
    <dbReference type="NCBI Taxonomy" id="230812"/>
    <lineage>
        <taxon>Eukaryota</taxon>
        <taxon>Fungi</taxon>
        <taxon>Dikarya</taxon>
        <taxon>Basidiomycota</taxon>
        <taxon>Agaricomycotina</taxon>
        <taxon>Agaricomycetes</taxon>
        <taxon>Agaricomycetidae</taxon>
        <taxon>Agaricales</taxon>
        <taxon>Marasmiineae</taxon>
        <taxon>Mycenaceae</taxon>
        <taxon>Mycena</taxon>
    </lineage>
</organism>
<keyword evidence="1" id="KW-1133">Transmembrane helix</keyword>
<reference evidence="3" key="1">
    <citation type="submission" date="2020-05" db="EMBL/GenBank/DDBJ databases">
        <title>Mycena genomes resolve the evolution of fungal bioluminescence.</title>
        <authorList>
            <person name="Tsai I.J."/>
        </authorList>
    </citation>
    <scope>NUCLEOTIDE SEQUENCE</scope>
    <source>
        <strain evidence="3">160909Yilan</strain>
    </source>
</reference>
<keyword evidence="1" id="KW-0472">Membrane</keyword>
<keyword evidence="4" id="KW-1185">Reference proteome</keyword>
<dbReference type="Proteomes" id="UP000623467">
    <property type="component" value="Unassembled WGS sequence"/>
</dbReference>
<feature type="domain" description="DUF6533" evidence="2">
    <location>
        <begin position="16"/>
        <end position="61"/>
    </location>
</feature>
<feature type="transmembrane region" description="Helical" evidence="1">
    <location>
        <begin position="51"/>
        <end position="71"/>
    </location>
</feature>
<evidence type="ECO:0000313" key="4">
    <source>
        <dbReference type="Proteomes" id="UP000623467"/>
    </source>
</evidence>
<comment type="caution">
    <text evidence="3">The sequence shown here is derived from an EMBL/GenBank/DDBJ whole genome shotgun (WGS) entry which is preliminary data.</text>
</comment>
<accession>A0A8H6YUP4</accession>
<feature type="transmembrane region" description="Helical" evidence="1">
    <location>
        <begin position="116"/>
        <end position="145"/>
    </location>
</feature>
<evidence type="ECO:0000313" key="3">
    <source>
        <dbReference type="EMBL" id="KAF7367473.1"/>
    </source>
</evidence>
<dbReference type="EMBL" id="JACAZH010000005">
    <property type="protein sequence ID" value="KAF7367473.1"/>
    <property type="molecule type" value="Genomic_DNA"/>
</dbReference>
<dbReference type="Pfam" id="PF20151">
    <property type="entry name" value="DUF6533"/>
    <property type="match status" value="1"/>
</dbReference>
<dbReference type="OrthoDB" id="3350812at2759"/>
<feature type="transmembrane region" description="Helical" evidence="1">
    <location>
        <begin position="86"/>
        <end position="104"/>
    </location>
</feature>
<keyword evidence="1" id="KW-0812">Transmembrane</keyword>
<name>A0A8H6YUP4_9AGAR</name>
<evidence type="ECO:0000256" key="1">
    <source>
        <dbReference type="SAM" id="Phobius"/>
    </source>
</evidence>
<dbReference type="InterPro" id="IPR045340">
    <property type="entry name" value="DUF6533"/>
</dbReference>
<dbReference type="AlphaFoldDB" id="A0A8H6YUP4"/>
<evidence type="ECO:0000259" key="2">
    <source>
        <dbReference type="Pfam" id="PF20151"/>
    </source>
</evidence>
<gene>
    <name evidence="3" type="ORF">MSAN_00810200</name>
</gene>
<sequence>MNEDDTIIYNLQVVRYVDVASVAILVFDYALTFEREVSLIWRSKWSLPKVLFLLSRYSTVLDVPLVLYYSITPVVSVQHCAQLHEGVSWGTVFGISVAEAILLVRTYALSGAKRSVLITFTSIWATAVATTIVLVALFVKSSIFILPPLPGIPGCFLAMYNRAEVVAPFVIVLLYDTVVIAYTLYLGVKNYHHSVRIPLLVTLYRDGITYYLFLFIVSLLNVFMLLNGTSPTKQALTQFFNTFVRVLHSVLSTRVILHIRDVERKNFQLEREIPLSTVRFEAQTLDTQR</sequence>